<reference evidence="2" key="1">
    <citation type="submission" date="2023-12" db="EMBL/GenBank/DDBJ databases">
        <authorList>
            <person name="Brown T."/>
        </authorList>
    </citation>
    <scope>NUCLEOTIDE SEQUENCE</scope>
</reference>
<dbReference type="InterPro" id="IPR039171">
    <property type="entry name" value="Cwc2/Slt11"/>
</dbReference>
<accession>A0ABP0AB35</accession>
<evidence type="ECO:0000313" key="2">
    <source>
        <dbReference type="EMBL" id="CAK6447721.1"/>
    </source>
</evidence>
<name>A0ABP0AB35_PIPNA</name>
<sequence length="69" mass="8098">MTTSVGSNTYKRQNWEDVHFPILCQMCLGENPYTSSRITKEKYQKKYKICARPFSVLLVPQSPHVFQED</sequence>
<keyword evidence="1" id="KW-0694">RNA-binding</keyword>
<gene>
    <name evidence="2" type="ORF">MPIPNATIZW_LOCUS16027</name>
</gene>
<keyword evidence="3" id="KW-1185">Reference proteome</keyword>
<proteinExistence type="predicted"/>
<evidence type="ECO:0000256" key="1">
    <source>
        <dbReference type="ARBA" id="ARBA00022884"/>
    </source>
</evidence>
<dbReference type="Proteomes" id="UP001314169">
    <property type="component" value="Chromosome 7"/>
</dbReference>
<protein>
    <submittedName>
        <fullName evidence="2">Uncharacterized protein</fullName>
    </submittedName>
</protein>
<dbReference type="PANTHER" id="PTHR14089:SF6">
    <property type="entry name" value="PRE-MRNA-SPLICING FACTOR RBM22"/>
    <property type="match status" value="1"/>
</dbReference>
<organism evidence="2 3">
    <name type="scientific">Pipistrellus nathusii</name>
    <name type="common">Nathusius' pipistrelle</name>
    <dbReference type="NCBI Taxonomy" id="59473"/>
    <lineage>
        <taxon>Eukaryota</taxon>
        <taxon>Metazoa</taxon>
        <taxon>Chordata</taxon>
        <taxon>Craniata</taxon>
        <taxon>Vertebrata</taxon>
        <taxon>Euteleostomi</taxon>
        <taxon>Mammalia</taxon>
        <taxon>Eutheria</taxon>
        <taxon>Laurasiatheria</taxon>
        <taxon>Chiroptera</taxon>
        <taxon>Yangochiroptera</taxon>
        <taxon>Vespertilionidae</taxon>
        <taxon>Pipistrellus</taxon>
    </lineage>
</organism>
<evidence type="ECO:0000313" key="3">
    <source>
        <dbReference type="Proteomes" id="UP001314169"/>
    </source>
</evidence>
<dbReference type="EMBL" id="OY882864">
    <property type="protein sequence ID" value="CAK6447721.1"/>
    <property type="molecule type" value="Genomic_DNA"/>
</dbReference>
<dbReference type="PANTHER" id="PTHR14089">
    <property type="entry name" value="PRE-MRNA-SPLICING FACTOR RBM22"/>
    <property type="match status" value="1"/>
</dbReference>